<comment type="caution">
    <text evidence="2">The sequence shown here is derived from an EMBL/GenBank/DDBJ whole genome shotgun (WGS) entry which is preliminary data.</text>
</comment>
<evidence type="ECO:0000313" key="2">
    <source>
        <dbReference type="EMBL" id="MBH0111589.1"/>
    </source>
</evidence>
<organism evidence="2 3">
    <name type="scientific">Novosphingobium aureum</name>
    <dbReference type="NCBI Taxonomy" id="2792964"/>
    <lineage>
        <taxon>Bacteria</taxon>
        <taxon>Pseudomonadati</taxon>
        <taxon>Pseudomonadota</taxon>
        <taxon>Alphaproteobacteria</taxon>
        <taxon>Sphingomonadales</taxon>
        <taxon>Sphingomonadaceae</taxon>
        <taxon>Novosphingobium</taxon>
    </lineage>
</organism>
<evidence type="ECO:0000313" key="3">
    <source>
        <dbReference type="Proteomes" id="UP000617634"/>
    </source>
</evidence>
<keyword evidence="3" id="KW-1185">Reference proteome</keyword>
<evidence type="ECO:0000256" key="1">
    <source>
        <dbReference type="SAM" id="MobiDB-lite"/>
    </source>
</evidence>
<gene>
    <name evidence="2" type="ORF">I5E68_01310</name>
</gene>
<sequence>MALEMRPDCERCGLDLPAEAPGAFICSFECTYCAQCAEDLDDMCPNCAGELTDRPTRAKRHHDSHPPSKIRRFKAK</sequence>
<dbReference type="RefSeq" id="WP_197160034.1">
    <property type="nucleotide sequence ID" value="NZ_JADZGI010000001.1"/>
</dbReference>
<dbReference type="InterPro" id="IPR010696">
    <property type="entry name" value="DUF1272"/>
</dbReference>
<dbReference type="Pfam" id="PF06906">
    <property type="entry name" value="DUF1272"/>
    <property type="match status" value="1"/>
</dbReference>
<protein>
    <submittedName>
        <fullName evidence="2">DUF1272 domain-containing protein</fullName>
    </submittedName>
</protein>
<reference evidence="2" key="1">
    <citation type="submission" date="2020-11" db="EMBL/GenBank/DDBJ databases">
        <title>Novosphingobium aureum sp. nov., a marine bacterium isolated from sediment of a salt flat.</title>
        <authorList>
            <person name="Yoo Y."/>
            <person name="Kim J.-J."/>
        </authorList>
    </citation>
    <scope>NUCLEOTIDE SEQUENCE</scope>
    <source>
        <strain evidence="2">YJ-S2-02</strain>
    </source>
</reference>
<name>A0A931H9D2_9SPHN</name>
<dbReference type="Proteomes" id="UP000617634">
    <property type="component" value="Unassembled WGS sequence"/>
</dbReference>
<dbReference type="AlphaFoldDB" id="A0A931H9D2"/>
<feature type="compositionally biased region" description="Basic residues" evidence="1">
    <location>
        <begin position="57"/>
        <end position="76"/>
    </location>
</feature>
<dbReference type="EMBL" id="JADZGI010000001">
    <property type="protein sequence ID" value="MBH0111589.1"/>
    <property type="molecule type" value="Genomic_DNA"/>
</dbReference>
<feature type="region of interest" description="Disordered" evidence="1">
    <location>
        <begin position="51"/>
        <end position="76"/>
    </location>
</feature>
<accession>A0A931H9D2</accession>
<proteinExistence type="predicted"/>